<dbReference type="Proteomes" id="UP000248795">
    <property type="component" value="Unassembled WGS sequence"/>
</dbReference>
<keyword evidence="1" id="KW-0732">Signal</keyword>
<dbReference type="Gene3D" id="1.10.890.40">
    <property type="match status" value="1"/>
</dbReference>
<protein>
    <recommendedName>
        <fullName evidence="2">Rap1a immunity protein domain-containing protein</fullName>
    </recommendedName>
</protein>
<dbReference type="RefSeq" id="WP_111199116.1">
    <property type="nucleotide sequence ID" value="NZ_QKVK01000006.1"/>
</dbReference>
<feature type="chain" id="PRO_5015936928" description="Rap1a immunity protein domain-containing protein" evidence="1">
    <location>
        <begin position="26"/>
        <end position="130"/>
    </location>
</feature>
<accession>A0A2W2BJB9</accession>
<dbReference type="InterPro" id="IPR041238">
    <property type="entry name" value="Rap1a"/>
</dbReference>
<organism evidence="3 4">
    <name type="scientific">Aestuariivirga litoralis</name>
    <dbReference type="NCBI Taxonomy" id="2650924"/>
    <lineage>
        <taxon>Bacteria</taxon>
        <taxon>Pseudomonadati</taxon>
        <taxon>Pseudomonadota</taxon>
        <taxon>Alphaproteobacteria</taxon>
        <taxon>Hyphomicrobiales</taxon>
        <taxon>Aestuariivirgaceae</taxon>
        <taxon>Aestuariivirga</taxon>
    </lineage>
</organism>
<feature type="signal peptide" evidence="1">
    <location>
        <begin position="1"/>
        <end position="25"/>
    </location>
</feature>
<dbReference type="EMBL" id="QKVK01000006">
    <property type="protein sequence ID" value="PZF76279.1"/>
    <property type="molecule type" value="Genomic_DNA"/>
</dbReference>
<reference evidence="4" key="1">
    <citation type="submission" date="2018-06" db="EMBL/GenBank/DDBJ databases">
        <title>Aestuariibacter litoralis strain KCTC 52945T.</title>
        <authorList>
            <person name="Li X."/>
            <person name="Salam N."/>
            <person name="Li J.-L."/>
            <person name="Chen Y.-M."/>
            <person name="Yang Z.-W."/>
            <person name="Zhang L.-Y."/>
            <person name="Han M.-X."/>
            <person name="Xiao M."/>
            <person name="Li W.-J."/>
        </authorList>
    </citation>
    <scope>NUCLEOTIDE SEQUENCE [LARGE SCALE GENOMIC DNA]</scope>
    <source>
        <strain evidence="4">KCTC 52945</strain>
    </source>
</reference>
<comment type="caution">
    <text evidence="3">The sequence shown here is derived from an EMBL/GenBank/DDBJ whole genome shotgun (WGS) entry which is preliminary data.</text>
</comment>
<dbReference type="Pfam" id="PF18602">
    <property type="entry name" value="Rap1a"/>
    <property type="match status" value="1"/>
</dbReference>
<evidence type="ECO:0000259" key="2">
    <source>
        <dbReference type="Pfam" id="PF18602"/>
    </source>
</evidence>
<gene>
    <name evidence="3" type="ORF">DK847_13880</name>
</gene>
<name>A0A2W2BJB9_9HYPH</name>
<feature type="domain" description="Rap1a immunity protein" evidence="2">
    <location>
        <begin position="29"/>
        <end position="119"/>
    </location>
</feature>
<dbReference type="AlphaFoldDB" id="A0A2W2BJB9"/>
<evidence type="ECO:0000313" key="3">
    <source>
        <dbReference type="EMBL" id="PZF76279.1"/>
    </source>
</evidence>
<sequence length="130" mass="13774">MFTRTCLLLASALMLATLASGPAGAGFVTGRDLLASCSPQPVDPVYRLKVAECRGYVIAVADSSECDRRNVEFKWNSAMNSSQRDLVETVVKWLHAHPAMLPFQADGLVAAALSEAYPCNDVTASGNGAP</sequence>
<evidence type="ECO:0000256" key="1">
    <source>
        <dbReference type="SAM" id="SignalP"/>
    </source>
</evidence>
<evidence type="ECO:0000313" key="4">
    <source>
        <dbReference type="Proteomes" id="UP000248795"/>
    </source>
</evidence>
<keyword evidence="4" id="KW-1185">Reference proteome</keyword>
<proteinExistence type="predicted"/>